<evidence type="ECO:0000313" key="10">
    <source>
        <dbReference type="Proteomes" id="UP000198984"/>
    </source>
</evidence>
<dbReference type="Pfam" id="PF02687">
    <property type="entry name" value="FtsX"/>
    <property type="match status" value="2"/>
</dbReference>
<feature type="transmembrane region" description="Helical" evidence="6">
    <location>
        <begin position="720"/>
        <end position="739"/>
    </location>
</feature>
<feature type="domain" description="ABC3 transporter permease C-terminal" evidence="7">
    <location>
        <begin position="289"/>
        <end position="402"/>
    </location>
</feature>
<feature type="domain" description="ABC3 transporter permease C-terminal" evidence="7">
    <location>
        <begin position="671"/>
        <end position="779"/>
    </location>
</feature>
<evidence type="ECO:0000256" key="2">
    <source>
        <dbReference type="ARBA" id="ARBA00022475"/>
    </source>
</evidence>
<comment type="subcellular location">
    <subcellularLocation>
        <location evidence="1">Cell membrane</location>
        <topology evidence="1">Multi-pass membrane protein</topology>
    </subcellularLocation>
</comment>
<feature type="transmembrane region" description="Helical" evidence="6">
    <location>
        <begin position="280"/>
        <end position="303"/>
    </location>
</feature>
<dbReference type="AlphaFoldDB" id="A0A1H7XKG5"/>
<reference evidence="9 10" key="1">
    <citation type="submission" date="2016-10" db="EMBL/GenBank/DDBJ databases">
        <authorList>
            <person name="de Groot N.N."/>
        </authorList>
    </citation>
    <scope>NUCLEOTIDE SEQUENCE [LARGE SCALE GENOMIC DNA]</scope>
    <source>
        <strain evidence="9 10">DSM 21039</strain>
    </source>
</reference>
<evidence type="ECO:0000256" key="6">
    <source>
        <dbReference type="SAM" id="Phobius"/>
    </source>
</evidence>
<feature type="transmembrane region" description="Helical" evidence="6">
    <location>
        <begin position="339"/>
        <end position="363"/>
    </location>
</feature>
<evidence type="ECO:0000256" key="4">
    <source>
        <dbReference type="ARBA" id="ARBA00022989"/>
    </source>
</evidence>
<organism evidence="9 10">
    <name type="scientific">Chitinophaga rupis</name>
    <dbReference type="NCBI Taxonomy" id="573321"/>
    <lineage>
        <taxon>Bacteria</taxon>
        <taxon>Pseudomonadati</taxon>
        <taxon>Bacteroidota</taxon>
        <taxon>Chitinophagia</taxon>
        <taxon>Chitinophagales</taxon>
        <taxon>Chitinophagaceae</taxon>
        <taxon>Chitinophaga</taxon>
    </lineage>
</organism>
<feature type="transmembrane region" description="Helical" evidence="6">
    <location>
        <begin position="20"/>
        <end position="42"/>
    </location>
</feature>
<evidence type="ECO:0000259" key="7">
    <source>
        <dbReference type="Pfam" id="PF02687"/>
    </source>
</evidence>
<evidence type="ECO:0000313" key="9">
    <source>
        <dbReference type="EMBL" id="SEM33688.1"/>
    </source>
</evidence>
<dbReference type="InterPro" id="IPR050250">
    <property type="entry name" value="Macrolide_Exporter_MacB"/>
</dbReference>
<dbReference type="PANTHER" id="PTHR30572">
    <property type="entry name" value="MEMBRANE COMPONENT OF TRANSPORTER-RELATED"/>
    <property type="match status" value="1"/>
</dbReference>
<keyword evidence="5 6" id="KW-0472">Membrane</keyword>
<evidence type="ECO:0000256" key="3">
    <source>
        <dbReference type="ARBA" id="ARBA00022692"/>
    </source>
</evidence>
<keyword evidence="3 6" id="KW-0812">Transmembrane</keyword>
<accession>A0A1H7XKG5</accession>
<gene>
    <name evidence="9" type="ORF">SAMN04488505_10493</name>
</gene>
<feature type="transmembrane region" description="Helical" evidence="6">
    <location>
        <begin position="375"/>
        <end position="393"/>
    </location>
</feature>
<name>A0A1H7XKG5_9BACT</name>
<dbReference type="Pfam" id="PF12704">
    <property type="entry name" value="MacB_PCD"/>
    <property type="match status" value="2"/>
</dbReference>
<feature type="transmembrane region" description="Helical" evidence="6">
    <location>
        <begin position="751"/>
        <end position="774"/>
    </location>
</feature>
<dbReference type="InterPro" id="IPR025857">
    <property type="entry name" value="MacB_PCD"/>
</dbReference>
<dbReference type="InterPro" id="IPR003838">
    <property type="entry name" value="ABC3_permease_C"/>
</dbReference>
<proteinExistence type="predicted"/>
<feature type="domain" description="MacB-like periplasmic core" evidence="8">
    <location>
        <begin position="20"/>
        <end position="242"/>
    </location>
</feature>
<dbReference type="PANTHER" id="PTHR30572:SF18">
    <property type="entry name" value="ABC-TYPE MACROLIDE FAMILY EXPORT SYSTEM PERMEASE COMPONENT 2"/>
    <property type="match status" value="1"/>
</dbReference>
<dbReference type="STRING" id="573321.SAMN04488505_10493"/>
<keyword evidence="10" id="KW-1185">Reference proteome</keyword>
<dbReference type="RefSeq" id="WP_089914520.1">
    <property type="nucleotide sequence ID" value="NZ_FOBB01000004.1"/>
</dbReference>
<evidence type="ECO:0000256" key="1">
    <source>
        <dbReference type="ARBA" id="ARBA00004651"/>
    </source>
</evidence>
<dbReference type="EMBL" id="FOBB01000004">
    <property type="protein sequence ID" value="SEM33688.1"/>
    <property type="molecule type" value="Genomic_DNA"/>
</dbReference>
<feature type="transmembrane region" description="Helical" evidence="6">
    <location>
        <begin position="425"/>
        <end position="445"/>
    </location>
</feature>
<feature type="transmembrane region" description="Helical" evidence="6">
    <location>
        <begin position="668"/>
        <end position="692"/>
    </location>
</feature>
<feature type="domain" description="MacB-like periplasmic core" evidence="8">
    <location>
        <begin position="435"/>
        <end position="635"/>
    </location>
</feature>
<sequence length="791" mass="87973">MISNYLKIAWRQLVNNKGYSAINILGLAMGMAVTLLIALWVYKEYTYDKFLPDHERIYQVQRNFNSNGDILTFNTTSLKLADVLRNTIPEIEYLSETDWMGPHGLMAGEQKMYLRGAVAGSDFLKIFKFPLLEGTANGVLKDPFSIVLTESTAKALFGNQNAVGKIVRIDNQHDLKVTGILKDLPANSTFQFKYVVPFSYYEQTLDYVKAARTGNFTENSFQQFVKLRPGVNLAKVAAKIKDIEKSEDNPNARNSDVILTPFQDQHLYSKYKNGKVAGGFIEYVRIFSVIGGLVLLIACINFINLTTARSAKRGKEVGIRKAIGSHRNALILQFLTESFLLTFFAFVLALLLVLLALPAFNALTASTIRIPYSSFIFWLLVTGGGILIGLLAASRPAFHLSSFNTVKTLKGGVQSGRSAVFSRKVLVIVQFSCSVALIISTIVVYRQVQYAKDRPAGYEVDQLMVTNVNEDLSLNYTALKDELLRSRVVQSVTSASSPATWIGWHSDLDSWPGKNAGETVEMGMIEVAADYFKTMGMQLKSGRDFTGYYPSDSLDVLLNEAAVKRLRLTAPLNQLITFNDKKRRIIGVVKDALMASPFTAADPTMFMPSSTPNDYMMYRLAAGVNPHTAVDQLTKIFNKYSPAFPYKYDFANEQYNNMFQQEMLMGKLSGILAVLAIVISCLGLFGLAAYMAEQRTKEIGVRKVLGASVTQVWLLLSKDFIWLVGISCCIATPVALYFLQGWLEKYEYRITIGPWVFIIAALLALTITLITVSFQSVKAALADPVKSLKVE</sequence>
<protein>
    <submittedName>
        <fullName evidence="9">Duplicated orphan permease</fullName>
    </submittedName>
</protein>
<dbReference type="Proteomes" id="UP000198984">
    <property type="component" value="Unassembled WGS sequence"/>
</dbReference>
<dbReference type="OrthoDB" id="5933722at2"/>
<keyword evidence="2" id="KW-1003">Cell membrane</keyword>
<dbReference type="GO" id="GO:0022857">
    <property type="term" value="F:transmembrane transporter activity"/>
    <property type="evidence" value="ECO:0007669"/>
    <property type="project" value="TreeGrafter"/>
</dbReference>
<evidence type="ECO:0000259" key="8">
    <source>
        <dbReference type="Pfam" id="PF12704"/>
    </source>
</evidence>
<evidence type="ECO:0000256" key="5">
    <source>
        <dbReference type="ARBA" id="ARBA00023136"/>
    </source>
</evidence>
<dbReference type="GO" id="GO:0005886">
    <property type="term" value="C:plasma membrane"/>
    <property type="evidence" value="ECO:0007669"/>
    <property type="project" value="UniProtKB-SubCell"/>
</dbReference>
<keyword evidence="4 6" id="KW-1133">Transmembrane helix</keyword>